<evidence type="ECO:0000313" key="2">
    <source>
        <dbReference type="Proteomes" id="UP000225277"/>
    </source>
</evidence>
<dbReference type="Proteomes" id="UP000225277">
    <property type="component" value="Unassembled WGS sequence"/>
</dbReference>
<reference evidence="1 2" key="1">
    <citation type="submission" date="2016-03" db="EMBL/GenBank/DDBJ databases">
        <authorList>
            <person name="Ploux O."/>
        </authorList>
    </citation>
    <scope>NUCLEOTIDE SEQUENCE [LARGE SCALE GENOMIC DNA]</scope>
    <source>
        <strain evidence="1 2">URUG2</strain>
    </source>
</reference>
<accession>A0A2D3VQX5</accession>
<dbReference type="EMBL" id="FJUY01000032">
    <property type="protein sequence ID" value="CZT25839.1"/>
    <property type="molecule type" value="Genomic_DNA"/>
</dbReference>
<name>A0A2D3VQX5_9PEZI</name>
<gene>
    <name evidence="1" type="ORF">RCC_11508</name>
</gene>
<dbReference type="GeneID" id="35606525"/>
<dbReference type="RefSeq" id="XP_023632497.1">
    <property type="nucleotide sequence ID" value="XM_023776729.1"/>
</dbReference>
<protein>
    <submittedName>
        <fullName evidence="1">Uncharacterized protein</fullName>
    </submittedName>
</protein>
<organism evidence="1 2">
    <name type="scientific">Ramularia collo-cygni</name>
    <dbReference type="NCBI Taxonomy" id="112498"/>
    <lineage>
        <taxon>Eukaryota</taxon>
        <taxon>Fungi</taxon>
        <taxon>Dikarya</taxon>
        <taxon>Ascomycota</taxon>
        <taxon>Pezizomycotina</taxon>
        <taxon>Dothideomycetes</taxon>
        <taxon>Dothideomycetidae</taxon>
        <taxon>Mycosphaerellales</taxon>
        <taxon>Mycosphaerellaceae</taxon>
        <taxon>Ramularia</taxon>
    </lineage>
</organism>
<keyword evidence="2" id="KW-1185">Reference proteome</keyword>
<evidence type="ECO:0000313" key="1">
    <source>
        <dbReference type="EMBL" id="CZT25839.1"/>
    </source>
</evidence>
<sequence length="88" mass="10027">MRKNTSMSQIIRHGVLSNTARLEETALLGYSRRPRMMVKTTTRCDPLVWVDGLIEHHNLFVAITYQHAFVSLFSTVAPSACSMESRCR</sequence>
<proteinExistence type="predicted"/>
<dbReference type="AlphaFoldDB" id="A0A2D3VQX5"/>